<feature type="transmembrane region" description="Helical" evidence="1">
    <location>
        <begin position="76"/>
        <end position="95"/>
    </location>
</feature>
<organism evidence="2 3">
    <name type="scientific">Symmachiella dynata</name>
    <dbReference type="NCBI Taxonomy" id="2527995"/>
    <lineage>
        <taxon>Bacteria</taxon>
        <taxon>Pseudomonadati</taxon>
        <taxon>Planctomycetota</taxon>
        <taxon>Planctomycetia</taxon>
        <taxon>Planctomycetales</taxon>
        <taxon>Planctomycetaceae</taxon>
        <taxon>Symmachiella</taxon>
    </lineage>
</organism>
<reference evidence="2 3" key="1">
    <citation type="submission" date="2019-02" db="EMBL/GenBank/DDBJ databases">
        <title>Deep-cultivation of Planctomycetes and their phenomic and genomic characterization uncovers novel biology.</title>
        <authorList>
            <person name="Wiegand S."/>
            <person name="Jogler M."/>
            <person name="Boedeker C."/>
            <person name="Pinto D."/>
            <person name="Vollmers J."/>
            <person name="Rivas-Marin E."/>
            <person name="Kohn T."/>
            <person name="Peeters S.H."/>
            <person name="Heuer A."/>
            <person name="Rast P."/>
            <person name="Oberbeckmann S."/>
            <person name="Bunk B."/>
            <person name="Jeske O."/>
            <person name="Meyerdierks A."/>
            <person name="Storesund J.E."/>
            <person name="Kallscheuer N."/>
            <person name="Luecker S."/>
            <person name="Lage O.M."/>
            <person name="Pohl T."/>
            <person name="Merkel B.J."/>
            <person name="Hornburger P."/>
            <person name="Mueller R.-W."/>
            <person name="Bruemmer F."/>
            <person name="Labrenz M."/>
            <person name="Spormann A.M."/>
            <person name="Op den Camp H."/>
            <person name="Overmann J."/>
            <person name="Amann R."/>
            <person name="Jetten M.S.M."/>
            <person name="Mascher T."/>
            <person name="Medema M.H."/>
            <person name="Devos D.P."/>
            <person name="Kaster A.-K."/>
            <person name="Ovreas L."/>
            <person name="Rohde M."/>
            <person name="Galperin M.Y."/>
            <person name="Jogler C."/>
        </authorList>
    </citation>
    <scope>NUCLEOTIDE SEQUENCE [LARGE SCALE GENOMIC DNA]</scope>
    <source>
        <strain evidence="2 3">Mal52</strain>
    </source>
</reference>
<dbReference type="Proteomes" id="UP000319383">
    <property type="component" value="Chromosome"/>
</dbReference>
<dbReference type="EMBL" id="CP036276">
    <property type="protein sequence ID" value="QDU45316.1"/>
    <property type="molecule type" value="Genomic_DNA"/>
</dbReference>
<keyword evidence="1" id="KW-0472">Membrane</keyword>
<gene>
    <name evidence="2" type="ORF">Mal52_38090</name>
</gene>
<keyword evidence="1" id="KW-0812">Transmembrane</keyword>
<keyword evidence="3" id="KW-1185">Reference proteome</keyword>
<sequence length="108" mass="12560">MSRVSEEKAATPIDPKMDRAIRFAAYQQLPIWLLTLLMLDFGQMNRACTVAIISQWLLITLITYRRPQNPTRCDLLAVRFGFIPIFVITTFAQHWRTDFAIAHPYANF</sequence>
<name>A0A517ZS42_9PLAN</name>
<evidence type="ECO:0000256" key="1">
    <source>
        <dbReference type="SAM" id="Phobius"/>
    </source>
</evidence>
<proteinExistence type="predicted"/>
<dbReference type="AlphaFoldDB" id="A0A517ZS42"/>
<protein>
    <submittedName>
        <fullName evidence="2">Uncharacterized protein</fullName>
    </submittedName>
</protein>
<accession>A0A517ZS42</accession>
<dbReference type="KEGG" id="sdyn:Mal52_38090"/>
<evidence type="ECO:0000313" key="3">
    <source>
        <dbReference type="Proteomes" id="UP000319383"/>
    </source>
</evidence>
<evidence type="ECO:0000313" key="2">
    <source>
        <dbReference type="EMBL" id="QDU45316.1"/>
    </source>
</evidence>
<keyword evidence="1" id="KW-1133">Transmembrane helix</keyword>